<dbReference type="Gene3D" id="1.10.357.10">
    <property type="entry name" value="Tetracycline Repressor, domain 2"/>
    <property type="match status" value="1"/>
</dbReference>
<evidence type="ECO:0000313" key="7">
    <source>
        <dbReference type="Proteomes" id="UP000663801"/>
    </source>
</evidence>
<gene>
    <name evidence="6" type="ORF">JL107_02160</name>
</gene>
<proteinExistence type="predicted"/>
<organism evidence="6 7">
    <name type="scientific">Nakamurella flavida</name>
    <dbReference type="NCBI Taxonomy" id="363630"/>
    <lineage>
        <taxon>Bacteria</taxon>
        <taxon>Bacillati</taxon>
        <taxon>Actinomycetota</taxon>
        <taxon>Actinomycetes</taxon>
        <taxon>Nakamurellales</taxon>
        <taxon>Nakamurellaceae</taxon>
        <taxon>Nakamurella</taxon>
    </lineage>
</organism>
<dbReference type="EMBL" id="JAERWL010000002">
    <property type="protein sequence ID" value="MBM9475241.1"/>
    <property type="molecule type" value="Genomic_DNA"/>
</dbReference>
<accession>A0A938YII7</accession>
<keyword evidence="1" id="KW-0805">Transcription regulation</keyword>
<feature type="DNA-binding region" description="H-T-H motif" evidence="4">
    <location>
        <begin position="31"/>
        <end position="50"/>
    </location>
</feature>
<dbReference type="PANTHER" id="PTHR30055:SF234">
    <property type="entry name" value="HTH-TYPE TRANSCRIPTIONAL REGULATOR BETI"/>
    <property type="match status" value="1"/>
</dbReference>
<dbReference type="PRINTS" id="PR00455">
    <property type="entry name" value="HTHTETR"/>
</dbReference>
<dbReference type="GO" id="GO:0000976">
    <property type="term" value="F:transcription cis-regulatory region binding"/>
    <property type="evidence" value="ECO:0007669"/>
    <property type="project" value="TreeGrafter"/>
</dbReference>
<evidence type="ECO:0000256" key="1">
    <source>
        <dbReference type="ARBA" id="ARBA00023015"/>
    </source>
</evidence>
<sequence length="200" mass="20955">MTTRAFRAQADADIVDRAAALFAQRGFAKTSVQDIADAVVLSKAGLLHHFPSKEALRAAVFSRAASLEAQAVEAIGDVPTGPSRDARALEVLVDLALAHPGLVALLLSPVGHGPAEGPDEEIHRIGDRVIALFGVDPAAAVTERTVRVLGALAALALLTLAATEHDQAITWRPLILTTCLDTLGRRSPGVHPSDPHQLEA</sequence>
<feature type="domain" description="HTH tetR-type" evidence="5">
    <location>
        <begin position="8"/>
        <end position="68"/>
    </location>
</feature>
<evidence type="ECO:0000256" key="2">
    <source>
        <dbReference type="ARBA" id="ARBA00023125"/>
    </source>
</evidence>
<keyword evidence="7" id="KW-1185">Reference proteome</keyword>
<evidence type="ECO:0000313" key="6">
    <source>
        <dbReference type="EMBL" id="MBM9475241.1"/>
    </source>
</evidence>
<evidence type="ECO:0000259" key="5">
    <source>
        <dbReference type="PROSITE" id="PS50977"/>
    </source>
</evidence>
<comment type="caution">
    <text evidence="6">The sequence shown here is derived from an EMBL/GenBank/DDBJ whole genome shotgun (WGS) entry which is preliminary data.</text>
</comment>
<name>A0A938YII7_9ACTN</name>
<reference evidence="6" key="1">
    <citation type="submission" date="2021-01" db="EMBL/GenBank/DDBJ databases">
        <title>KCTC 19127 draft genome.</title>
        <authorList>
            <person name="An D."/>
        </authorList>
    </citation>
    <scope>NUCLEOTIDE SEQUENCE</scope>
    <source>
        <strain evidence="6">KCTC 19127</strain>
    </source>
</reference>
<dbReference type="SUPFAM" id="SSF46689">
    <property type="entry name" value="Homeodomain-like"/>
    <property type="match status" value="1"/>
</dbReference>
<keyword evidence="3" id="KW-0804">Transcription</keyword>
<keyword evidence="2 4" id="KW-0238">DNA-binding</keyword>
<dbReference type="Proteomes" id="UP000663801">
    <property type="component" value="Unassembled WGS sequence"/>
</dbReference>
<dbReference type="GO" id="GO:0003700">
    <property type="term" value="F:DNA-binding transcription factor activity"/>
    <property type="evidence" value="ECO:0007669"/>
    <property type="project" value="TreeGrafter"/>
</dbReference>
<dbReference type="Pfam" id="PF00440">
    <property type="entry name" value="TetR_N"/>
    <property type="match status" value="1"/>
</dbReference>
<dbReference type="AlphaFoldDB" id="A0A938YII7"/>
<dbReference type="InterPro" id="IPR009057">
    <property type="entry name" value="Homeodomain-like_sf"/>
</dbReference>
<dbReference type="InterPro" id="IPR001647">
    <property type="entry name" value="HTH_TetR"/>
</dbReference>
<protein>
    <submittedName>
        <fullName evidence="6">TetR/AcrR family transcriptional regulator</fullName>
    </submittedName>
</protein>
<dbReference type="InterPro" id="IPR050109">
    <property type="entry name" value="HTH-type_TetR-like_transc_reg"/>
</dbReference>
<evidence type="ECO:0000256" key="4">
    <source>
        <dbReference type="PROSITE-ProRule" id="PRU00335"/>
    </source>
</evidence>
<dbReference type="PROSITE" id="PS50977">
    <property type="entry name" value="HTH_TETR_2"/>
    <property type="match status" value="1"/>
</dbReference>
<evidence type="ECO:0000256" key="3">
    <source>
        <dbReference type="ARBA" id="ARBA00023163"/>
    </source>
</evidence>
<dbReference type="PANTHER" id="PTHR30055">
    <property type="entry name" value="HTH-TYPE TRANSCRIPTIONAL REGULATOR RUTR"/>
    <property type="match status" value="1"/>
</dbReference>
<dbReference type="RefSeq" id="WP_205255378.1">
    <property type="nucleotide sequence ID" value="NZ_BAAAPV010000001.1"/>
</dbReference>